<dbReference type="GO" id="GO:0032580">
    <property type="term" value="C:Golgi cisterna membrane"/>
    <property type="evidence" value="ECO:0007669"/>
    <property type="project" value="UniProtKB-SubCell"/>
</dbReference>
<evidence type="ECO:0000256" key="4">
    <source>
        <dbReference type="ARBA" id="ARBA00022676"/>
    </source>
</evidence>
<dbReference type="FunFam" id="3.40.50.11660:FF:000002">
    <property type="entry name" value="Alpha-(1,3)-fucosyltransferase"/>
    <property type="match status" value="1"/>
</dbReference>
<feature type="region of interest" description="Disordered" evidence="13">
    <location>
        <begin position="46"/>
        <end position="89"/>
    </location>
</feature>
<dbReference type="InterPro" id="IPR031481">
    <property type="entry name" value="Glyco_tran_10_N"/>
</dbReference>
<evidence type="ECO:0000256" key="2">
    <source>
        <dbReference type="ARBA" id="ARBA00004922"/>
    </source>
</evidence>
<keyword evidence="17" id="KW-1185">Reference proteome</keyword>
<dbReference type="Pfam" id="PF00852">
    <property type="entry name" value="Glyco_transf_10"/>
    <property type="match status" value="1"/>
</dbReference>
<dbReference type="InterPro" id="IPR001503">
    <property type="entry name" value="Glyco_trans_10"/>
</dbReference>
<comment type="pathway">
    <text evidence="2">Protein modification; protein glycosylation.</text>
</comment>
<dbReference type="UniPathway" id="UPA00378"/>
<dbReference type="Pfam" id="PF17039">
    <property type="entry name" value="Glyco_tran_10_N"/>
    <property type="match status" value="1"/>
</dbReference>
<dbReference type="Gene3D" id="3.40.50.11660">
    <property type="entry name" value="Glycosyl transferase family 10, C-terminal domain"/>
    <property type="match status" value="1"/>
</dbReference>
<dbReference type="EnsemblMetazoa" id="CLYHEMT001689.1">
    <property type="protein sequence ID" value="CLYHEMP001689.1"/>
    <property type="gene ID" value="CLYHEMG001689"/>
</dbReference>
<feature type="domain" description="Fucosyltransferase N-terminal" evidence="15">
    <location>
        <begin position="127"/>
        <end position="248"/>
    </location>
</feature>
<evidence type="ECO:0000313" key="17">
    <source>
        <dbReference type="Proteomes" id="UP000594262"/>
    </source>
</evidence>
<evidence type="ECO:0000256" key="10">
    <source>
        <dbReference type="ARBA" id="ARBA00023136"/>
    </source>
</evidence>
<evidence type="ECO:0000313" key="16">
    <source>
        <dbReference type="EnsemblMetazoa" id="CLYHEMP001689.1"/>
    </source>
</evidence>
<protein>
    <recommendedName>
        <fullName evidence="12">Fucosyltransferase</fullName>
        <ecNumber evidence="12">2.4.1.-</ecNumber>
    </recommendedName>
</protein>
<feature type="domain" description="Fucosyltransferase C-terminal" evidence="14">
    <location>
        <begin position="269"/>
        <end position="444"/>
    </location>
</feature>
<dbReference type="OrthoDB" id="427096at2759"/>
<comment type="similarity">
    <text evidence="3 12">Belongs to the glycosyltransferase 10 family.</text>
</comment>
<dbReference type="Proteomes" id="UP000594262">
    <property type="component" value="Unplaced"/>
</dbReference>
<proteinExistence type="inferred from homology"/>
<keyword evidence="8 12" id="KW-1133">Transmembrane helix</keyword>
<keyword evidence="9 12" id="KW-0333">Golgi apparatus</keyword>
<dbReference type="GO" id="GO:0008417">
    <property type="term" value="F:fucosyltransferase activity"/>
    <property type="evidence" value="ECO:0007669"/>
    <property type="project" value="InterPro"/>
</dbReference>
<evidence type="ECO:0000256" key="8">
    <source>
        <dbReference type="ARBA" id="ARBA00022989"/>
    </source>
</evidence>
<dbReference type="InterPro" id="IPR038577">
    <property type="entry name" value="GT10-like_C_sf"/>
</dbReference>
<comment type="subcellular location">
    <subcellularLocation>
        <location evidence="1">Golgi apparatus membrane</location>
        <topology evidence="1">Single-pass type II membrane protein</topology>
    </subcellularLocation>
    <subcellularLocation>
        <location evidence="12">Golgi apparatus</location>
        <location evidence="12">Golgi stack membrane</location>
        <topology evidence="12">Single-pass type II membrane protein</topology>
    </subcellularLocation>
</comment>
<dbReference type="SUPFAM" id="SSF53756">
    <property type="entry name" value="UDP-Glycosyltransferase/glycogen phosphorylase"/>
    <property type="match status" value="1"/>
</dbReference>
<evidence type="ECO:0000259" key="14">
    <source>
        <dbReference type="Pfam" id="PF00852"/>
    </source>
</evidence>
<accession>A0A7M5V121</accession>
<keyword evidence="7" id="KW-0735">Signal-anchor</keyword>
<dbReference type="EC" id="2.4.1.-" evidence="12"/>
<dbReference type="InterPro" id="IPR055270">
    <property type="entry name" value="Glyco_tran_10_C"/>
</dbReference>
<evidence type="ECO:0000256" key="3">
    <source>
        <dbReference type="ARBA" id="ARBA00008919"/>
    </source>
</evidence>
<keyword evidence="4 12" id="KW-0328">Glycosyltransferase</keyword>
<evidence type="ECO:0000256" key="1">
    <source>
        <dbReference type="ARBA" id="ARBA00004323"/>
    </source>
</evidence>
<evidence type="ECO:0000256" key="5">
    <source>
        <dbReference type="ARBA" id="ARBA00022679"/>
    </source>
</evidence>
<dbReference type="AlphaFoldDB" id="A0A7M5V121"/>
<evidence type="ECO:0000256" key="6">
    <source>
        <dbReference type="ARBA" id="ARBA00022692"/>
    </source>
</evidence>
<feature type="compositionally biased region" description="Basic residues" evidence="13">
    <location>
        <begin position="54"/>
        <end position="82"/>
    </location>
</feature>
<dbReference type="PANTHER" id="PTHR48438">
    <property type="entry name" value="ALPHA-(1,3)-FUCOSYLTRANSFERASE C-RELATED"/>
    <property type="match status" value="1"/>
</dbReference>
<evidence type="ECO:0000256" key="9">
    <source>
        <dbReference type="ARBA" id="ARBA00023034"/>
    </source>
</evidence>
<feature type="transmembrane region" description="Helical" evidence="12">
    <location>
        <begin position="12"/>
        <end position="29"/>
    </location>
</feature>
<evidence type="ECO:0000259" key="15">
    <source>
        <dbReference type="Pfam" id="PF17039"/>
    </source>
</evidence>
<sequence length="471" mass="55226">SGKMAAHNSLWKFLLVIVLIAVLVFTYKYQGSSRFTAENRVKSEAVSTKEKNKLVKGTKLKKSKIKNQQRQKMKSSRKKNSKRPSTSEIPSWFRTTKKSNLSVSKSITSKIGKKDWDKVRQLIKSKRKKIILSYTEVFEDPYWYDVPRFAPLTELDGSLCPFNHCQVVYDQKKYISKADAVLFHADDLPSAAHLKVIRRLKSKPTQTWIWMTSQSPLYFDHQISFEAYKEIFNWTGTYRRDSEIFAPYRVIKPLLPSDKRPDPKKNYAKGKDKMIIALISNHCDSYRIKLIRALKQFIDIDLYGRCKNNVNPELKGDCPLNSKECIQLQSRYKFTLSLENAYCKDYVTEKFYLNGLSRGNVPIVMNRATMSDPEVAPPGSYINILDFENLKMLADFLKKLAQNDQEYNKFHEWRQKYKIGSKNRMCTTCEALWKRDMLRKNEKRVKNIDKFWAFDTNCLSHTQKMFAKYLN</sequence>
<evidence type="ECO:0000256" key="13">
    <source>
        <dbReference type="SAM" id="MobiDB-lite"/>
    </source>
</evidence>
<reference evidence="16" key="1">
    <citation type="submission" date="2021-01" db="UniProtKB">
        <authorList>
            <consortium name="EnsemblMetazoa"/>
        </authorList>
    </citation>
    <scope>IDENTIFICATION</scope>
</reference>
<keyword evidence="11" id="KW-0325">Glycoprotein</keyword>
<keyword evidence="6 12" id="KW-0812">Transmembrane</keyword>
<evidence type="ECO:0000256" key="12">
    <source>
        <dbReference type="RuleBase" id="RU003832"/>
    </source>
</evidence>
<evidence type="ECO:0000256" key="11">
    <source>
        <dbReference type="ARBA" id="ARBA00023180"/>
    </source>
</evidence>
<dbReference type="PANTHER" id="PTHR48438:SF1">
    <property type="entry name" value="ALPHA-(1,3)-FUCOSYLTRANSFERASE C-RELATED"/>
    <property type="match status" value="1"/>
</dbReference>
<keyword evidence="5 12" id="KW-0808">Transferase</keyword>
<keyword evidence="10 12" id="KW-0472">Membrane</keyword>
<dbReference type="GO" id="GO:0000139">
    <property type="term" value="C:Golgi membrane"/>
    <property type="evidence" value="ECO:0007669"/>
    <property type="project" value="UniProtKB-SubCell"/>
</dbReference>
<evidence type="ECO:0000256" key="7">
    <source>
        <dbReference type="ARBA" id="ARBA00022968"/>
    </source>
</evidence>
<organism evidence="16 17">
    <name type="scientific">Clytia hemisphaerica</name>
    <dbReference type="NCBI Taxonomy" id="252671"/>
    <lineage>
        <taxon>Eukaryota</taxon>
        <taxon>Metazoa</taxon>
        <taxon>Cnidaria</taxon>
        <taxon>Hydrozoa</taxon>
        <taxon>Hydroidolina</taxon>
        <taxon>Leptothecata</taxon>
        <taxon>Obeliida</taxon>
        <taxon>Clytiidae</taxon>
        <taxon>Clytia</taxon>
    </lineage>
</organism>
<name>A0A7M5V121_9CNID</name>